<evidence type="ECO:0000256" key="3">
    <source>
        <dbReference type="ARBA" id="ARBA00022448"/>
    </source>
</evidence>
<reference evidence="15" key="1">
    <citation type="submission" date="2018-01" db="EMBL/GenBank/DDBJ databases">
        <authorList>
            <person name="Gaut B.S."/>
            <person name="Morton B.R."/>
            <person name="Clegg M.T."/>
            <person name="Duvall M.R."/>
        </authorList>
    </citation>
    <scope>NUCLEOTIDE SEQUENCE [LARGE SCALE GENOMIC DNA]</scope>
</reference>
<keyword evidence="5" id="KW-0812">Transmembrane</keyword>
<feature type="chain" id="PRO_5036069830" evidence="11">
    <location>
        <begin position="24"/>
        <end position="382"/>
    </location>
</feature>
<protein>
    <submittedName>
        <fullName evidence="13">Outer membrane protein</fullName>
    </submittedName>
</protein>
<reference evidence="13" key="2">
    <citation type="submission" date="2018-01" db="EMBL/GenBank/DDBJ databases">
        <authorList>
            <person name="Clerissi C."/>
        </authorList>
    </citation>
    <scope>NUCLEOTIDE SEQUENCE</scope>
    <source>
        <strain evidence="13">Cupriavidus oxalaticus LMG 2235</strain>
    </source>
</reference>
<organism evidence="13 15">
    <name type="scientific">Cupriavidus oxalaticus</name>
    <dbReference type="NCBI Taxonomy" id="96344"/>
    <lineage>
        <taxon>Bacteria</taxon>
        <taxon>Pseudomonadati</taxon>
        <taxon>Pseudomonadota</taxon>
        <taxon>Betaproteobacteria</taxon>
        <taxon>Burkholderiales</taxon>
        <taxon>Burkholderiaceae</taxon>
        <taxon>Cupriavidus</taxon>
    </lineage>
</organism>
<dbReference type="InterPro" id="IPR050298">
    <property type="entry name" value="Gram-neg_bact_OMP"/>
</dbReference>
<evidence type="ECO:0000313" key="13">
    <source>
        <dbReference type="EMBL" id="SPC05539.1"/>
    </source>
</evidence>
<evidence type="ECO:0000256" key="2">
    <source>
        <dbReference type="ARBA" id="ARBA00011233"/>
    </source>
</evidence>
<evidence type="ECO:0000256" key="1">
    <source>
        <dbReference type="ARBA" id="ARBA00004571"/>
    </source>
</evidence>
<dbReference type="InterPro" id="IPR033900">
    <property type="entry name" value="Gram_neg_porin_domain"/>
</dbReference>
<keyword evidence="3" id="KW-0813">Transport</keyword>
<dbReference type="Proteomes" id="UP000256862">
    <property type="component" value="Chromosome CO2235"/>
</dbReference>
<keyword evidence="7" id="KW-0406">Ion transport</keyword>
<dbReference type="GO" id="GO:0006811">
    <property type="term" value="P:monoatomic ion transport"/>
    <property type="evidence" value="ECO:0007669"/>
    <property type="project" value="UniProtKB-KW"/>
</dbReference>
<dbReference type="EMBL" id="OGUS01000011">
    <property type="protein sequence ID" value="SPC05539.1"/>
    <property type="molecule type" value="Genomic_DNA"/>
</dbReference>
<evidence type="ECO:0000259" key="12">
    <source>
        <dbReference type="Pfam" id="PF13609"/>
    </source>
</evidence>
<dbReference type="GO" id="GO:0015288">
    <property type="term" value="F:porin activity"/>
    <property type="evidence" value="ECO:0007669"/>
    <property type="project" value="UniProtKB-KW"/>
</dbReference>
<dbReference type="GO" id="GO:0046930">
    <property type="term" value="C:pore complex"/>
    <property type="evidence" value="ECO:0007669"/>
    <property type="project" value="UniProtKB-KW"/>
</dbReference>
<dbReference type="PANTHER" id="PTHR34501:SF9">
    <property type="entry name" value="MAJOR OUTER MEMBRANE PROTEIN P.IA"/>
    <property type="match status" value="1"/>
</dbReference>
<dbReference type="PANTHER" id="PTHR34501">
    <property type="entry name" value="PROTEIN YDDL-RELATED"/>
    <property type="match status" value="1"/>
</dbReference>
<dbReference type="CDD" id="cd00342">
    <property type="entry name" value="gram_neg_porins"/>
    <property type="match status" value="1"/>
</dbReference>
<comment type="caution">
    <text evidence="13">The sequence shown here is derived from an EMBL/GenBank/DDBJ whole genome shotgun (WGS) entry which is preliminary data.</text>
</comment>
<evidence type="ECO:0000313" key="15">
    <source>
        <dbReference type="Proteomes" id="UP000256862"/>
    </source>
</evidence>
<keyword evidence="10" id="KW-0998">Cell outer membrane</keyword>
<dbReference type="SUPFAM" id="SSF56935">
    <property type="entry name" value="Porins"/>
    <property type="match status" value="1"/>
</dbReference>
<dbReference type="AlphaFoldDB" id="A0A375FKU1"/>
<evidence type="ECO:0000256" key="7">
    <source>
        <dbReference type="ARBA" id="ARBA00023065"/>
    </source>
</evidence>
<dbReference type="Gene3D" id="2.40.160.10">
    <property type="entry name" value="Porin"/>
    <property type="match status" value="1"/>
</dbReference>
<dbReference type="GO" id="GO:0009279">
    <property type="term" value="C:cell outer membrane"/>
    <property type="evidence" value="ECO:0007669"/>
    <property type="project" value="UniProtKB-SubCell"/>
</dbReference>
<evidence type="ECO:0000256" key="9">
    <source>
        <dbReference type="ARBA" id="ARBA00023136"/>
    </source>
</evidence>
<dbReference type="Pfam" id="PF13609">
    <property type="entry name" value="Porin_4"/>
    <property type="match status" value="1"/>
</dbReference>
<dbReference type="EMBL" id="OGUS01000114">
    <property type="protein sequence ID" value="SPC12304.1"/>
    <property type="molecule type" value="Genomic_DNA"/>
</dbReference>
<keyword evidence="8" id="KW-0626">Porin</keyword>
<sequence>MKRSLYAVMALSALGTVAPDTWATTVTLYGVVDANVEYVTNIAPGQPTVNPVTGQVSVGPGHDRVALQSGGMSASRWGLRGVEDLGGGVQALFVLESGFSLDDGKSMQGGRLFGRQAFVGLSSSLGALTFGRQYTPLGTALANFSPGAYAYQYEPLDVMTGLNYRSDNTVKYAGKFGSFSGEGYWSFGNGVAGAGEVPGQFMRDIGYGASLVYANGSFSATVAYDEYRPTITPATGATGKFRKAAGAVNYAFDRATIMAGYRWGRNQFPDGTVALHDNLWWIGGIYAISPVLKLSLGYYYQDLRTMKVTPAAPTVHPANPWEVLFIADYSLSKRTDVYLTTAYAKNAGLDLHSASLGFSNVYVLGQGKTNMFGAAVGIRHKF</sequence>
<evidence type="ECO:0000256" key="5">
    <source>
        <dbReference type="ARBA" id="ARBA00022692"/>
    </source>
</evidence>
<feature type="domain" description="Porin" evidence="12">
    <location>
        <begin position="10"/>
        <end position="347"/>
    </location>
</feature>
<evidence type="ECO:0000256" key="4">
    <source>
        <dbReference type="ARBA" id="ARBA00022452"/>
    </source>
</evidence>
<accession>A0A375FKU1</accession>
<evidence type="ECO:0000256" key="11">
    <source>
        <dbReference type="SAM" id="SignalP"/>
    </source>
</evidence>
<dbReference type="RefSeq" id="WP_063238947.1">
    <property type="nucleotide sequence ID" value="NZ_CP139967.1"/>
</dbReference>
<keyword evidence="9" id="KW-0472">Membrane</keyword>
<dbReference type="InterPro" id="IPR023614">
    <property type="entry name" value="Porin_dom_sf"/>
</dbReference>
<name>A0A375FKU1_9BURK</name>
<keyword evidence="6 11" id="KW-0732">Signal</keyword>
<evidence type="ECO:0000313" key="14">
    <source>
        <dbReference type="EMBL" id="SPC12304.1"/>
    </source>
</evidence>
<comment type="subunit">
    <text evidence="2">Homotrimer.</text>
</comment>
<feature type="signal peptide" evidence="11">
    <location>
        <begin position="1"/>
        <end position="23"/>
    </location>
</feature>
<evidence type="ECO:0000256" key="8">
    <source>
        <dbReference type="ARBA" id="ARBA00023114"/>
    </source>
</evidence>
<evidence type="ECO:0000256" key="10">
    <source>
        <dbReference type="ARBA" id="ARBA00023237"/>
    </source>
</evidence>
<proteinExistence type="predicted"/>
<comment type="subcellular location">
    <subcellularLocation>
        <location evidence="1">Cell outer membrane</location>
        <topology evidence="1">Multi-pass membrane protein</topology>
    </subcellularLocation>
</comment>
<evidence type="ECO:0000256" key="6">
    <source>
        <dbReference type="ARBA" id="ARBA00022729"/>
    </source>
</evidence>
<gene>
    <name evidence="14" type="ORF">CO2235_140105</name>
    <name evidence="13" type="ORF">CO2235_U1080006</name>
</gene>
<keyword evidence="4" id="KW-1134">Transmembrane beta strand</keyword>
<dbReference type="OrthoDB" id="8951346at2"/>